<gene>
    <name evidence="9" type="primary">pgmB</name>
    <name evidence="9" type="ORF">GT409_00700</name>
</gene>
<dbReference type="KEGG" id="taer:GT409_00700"/>
<feature type="site" description="Important for catalytic activity and assists the phosphoryl transfer reaction to Asp8 by balancing charge and orienting the reacting groups" evidence="5">
    <location>
        <position position="149"/>
    </location>
</feature>
<dbReference type="PANTHER" id="PTHR11051:SF8">
    <property type="entry name" value="PROTEIN-GLUCOSYLGALACTOSYLHYDROXYLYSINE GLUCOSIDASE"/>
    <property type="match status" value="1"/>
</dbReference>
<dbReference type="Pfam" id="PF03633">
    <property type="entry name" value="Glyco_hydro_65C"/>
    <property type="match status" value="1"/>
</dbReference>
<dbReference type="NCBIfam" id="TIGR01509">
    <property type="entry name" value="HAD-SF-IA-v3"/>
    <property type="match status" value="1"/>
</dbReference>
<dbReference type="InterPro" id="IPR005194">
    <property type="entry name" value="Glyco_hydro_65_C"/>
</dbReference>
<feature type="site" description="Important for catalytic activity and assists the phosphoryl transfer reaction to Asp8 by balancing charge and orienting the reacting groups" evidence="5">
    <location>
        <position position="118"/>
    </location>
</feature>
<feature type="binding site" evidence="3">
    <location>
        <position position="29"/>
    </location>
    <ligand>
        <name>substrate</name>
    </ligand>
</feature>
<dbReference type="GO" id="GO:0005975">
    <property type="term" value="P:carbohydrate metabolic process"/>
    <property type="evidence" value="ECO:0007669"/>
    <property type="project" value="InterPro"/>
</dbReference>
<dbReference type="Gene3D" id="3.40.50.1000">
    <property type="entry name" value="HAD superfamily/HAD-like"/>
    <property type="match status" value="1"/>
</dbReference>
<dbReference type="GO" id="GO:0004553">
    <property type="term" value="F:hydrolase activity, hydrolyzing O-glycosyl compounds"/>
    <property type="evidence" value="ECO:0007669"/>
    <property type="project" value="TreeGrafter"/>
</dbReference>
<proteinExistence type="inferred from homology"/>
<dbReference type="SUPFAM" id="SSF48208">
    <property type="entry name" value="Six-hairpin glycosidases"/>
    <property type="match status" value="1"/>
</dbReference>
<feature type="binding site" evidence="3">
    <location>
        <position position="56"/>
    </location>
    <ligand>
        <name>substrate</name>
    </ligand>
</feature>
<dbReference type="InterPro" id="IPR036412">
    <property type="entry name" value="HAD-like_sf"/>
</dbReference>
<evidence type="ECO:0000256" key="3">
    <source>
        <dbReference type="PIRSR" id="PIRSR610972-2"/>
    </source>
</evidence>
<feature type="binding site" evidence="4">
    <location>
        <position position="13"/>
    </location>
    <ligand>
        <name>Mg(2+)</name>
        <dbReference type="ChEBI" id="CHEBI:18420"/>
    </ligand>
</feature>
<feature type="binding site" evidence="4">
    <location>
        <position position="15"/>
    </location>
    <ligand>
        <name>Mg(2+)</name>
        <dbReference type="ChEBI" id="CHEBI:18420"/>
    </ligand>
</feature>
<feature type="active site" description="Proton donor/acceptor" evidence="2">
    <location>
        <position position="15"/>
    </location>
</feature>
<dbReference type="Gene3D" id="1.50.10.10">
    <property type="match status" value="1"/>
</dbReference>
<feature type="binding site" evidence="3">
    <location>
        <position position="80"/>
    </location>
    <ligand>
        <name>substrate</name>
    </ligand>
</feature>
<dbReference type="EMBL" id="CP047593">
    <property type="protein sequence ID" value="QHI68028.1"/>
    <property type="molecule type" value="Genomic_DNA"/>
</dbReference>
<feature type="binding site" evidence="3">
    <location>
        <begin position="118"/>
        <end position="122"/>
    </location>
    <ligand>
        <name>substrate</name>
    </ligand>
</feature>
<feature type="domain" description="Glycoside hydrolase family 65 central catalytic" evidence="6">
    <location>
        <begin position="531"/>
        <end position="893"/>
    </location>
</feature>
<dbReference type="InterPro" id="IPR012341">
    <property type="entry name" value="6hp_glycosidase-like_sf"/>
</dbReference>
<dbReference type="Pfam" id="PF03636">
    <property type="entry name" value="Glyco_hydro_65N"/>
    <property type="match status" value="1"/>
</dbReference>
<dbReference type="NCBIfam" id="TIGR01990">
    <property type="entry name" value="bPGM"/>
    <property type="match status" value="1"/>
</dbReference>
<feature type="binding site" evidence="3">
    <location>
        <begin position="48"/>
        <end position="53"/>
    </location>
    <ligand>
        <name>substrate</name>
    </ligand>
</feature>
<dbReference type="RefSeq" id="WP_160626062.1">
    <property type="nucleotide sequence ID" value="NZ_CP047593.1"/>
</dbReference>
<dbReference type="GO" id="GO:0016757">
    <property type="term" value="F:glycosyltransferase activity"/>
    <property type="evidence" value="ECO:0007669"/>
    <property type="project" value="UniProtKB-ARBA"/>
</dbReference>
<feature type="domain" description="Glycoside hydrolase family 65 N-terminal" evidence="8">
    <location>
        <begin position="235"/>
        <end position="478"/>
    </location>
</feature>
<keyword evidence="4" id="KW-0460">Magnesium</keyword>
<keyword evidence="10" id="KW-1185">Reference proteome</keyword>
<feature type="binding site" evidence="3">
    <location>
        <begin position="13"/>
        <end position="15"/>
    </location>
    <ligand>
        <name>substrate</name>
    </ligand>
</feature>
<dbReference type="SUPFAM" id="SSF56784">
    <property type="entry name" value="HAD-like"/>
    <property type="match status" value="1"/>
</dbReference>
<dbReference type="AlphaFoldDB" id="A0A6P1M767"/>
<evidence type="ECO:0000259" key="7">
    <source>
        <dbReference type="Pfam" id="PF03633"/>
    </source>
</evidence>
<dbReference type="Proteomes" id="UP000464954">
    <property type="component" value="Chromosome"/>
</dbReference>
<dbReference type="SUPFAM" id="SSF74650">
    <property type="entry name" value="Galactose mutarotase-like"/>
    <property type="match status" value="1"/>
</dbReference>
<dbReference type="SFLD" id="SFLDS00003">
    <property type="entry name" value="Haloacid_Dehalogenase"/>
    <property type="match status" value="1"/>
</dbReference>
<dbReference type="InterPro" id="IPR023214">
    <property type="entry name" value="HAD_sf"/>
</dbReference>
<dbReference type="InterPro" id="IPR011013">
    <property type="entry name" value="Gal_mutarotase_sf_dom"/>
</dbReference>
<dbReference type="EC" id="5.4.2.6" evidence="9"/>
<dbReference type="InterPro" id="IPR010976">
    <property type="entry name" value="B-phosphoglucomutase_hydrolase"/>
</dbReference>
<evidence type="ECO:0000256" key="1">
    <source>
        <dbReference type="ARBA" id="ARBA00006171"/>
    </source>
</evidence>
<keyword evidence="4" id="KW-0479">Metal-binding</keyword>
<sequence>MNNLQTIRAALFDLDGVVCFTDHYHYLAWKEMADAQGWDFNETINHQLRGIPREASLEVILNHNGVTLDPQKKQELAHLKNERYKELLQQIDSDALYPGIVEFITALRERGVKIALGSSSKNAGAILDKLSLTVLFDAVVTGNDIEKPKPDPEIFLKGAELLGIHPFNCVVFEDAESGVEAGLQGGMKVVGVGTPATLPNAPTVVRDYQKDIDLDTLLQIGKPARISAHPWEVVEDTFVPGKAGYWESIFALSNGVLGLRGAIEENSPNATEQPGMFINGIYAFSSPKGYPNRPDGTPPKSQVMLNLCDWRPIDLFIGGEKVDVLSEHCSEHNRTLNMKTGILTRSFVWNGEEGAVRVTLRRLVSMTRRHNAAIELTLEALDRPLNVSIESRVFGKSITGQFGLDGTTLQNAEIDKDAATLQFKTLNSGLSYSASFSHSDSCSKNHAWTQNDADLCYQADLSLTPGTPYRLEKHAAFVSCMDEGDPAEDVRQASADGFETLAAEQTEYWRRVWEQCDVKIEGSVEDQQAIRYNIFQLHQNHPMDMQRSISATGVTGANYMGWIFWDTEMFMAPLFTYTAPERTRALLAFRYGQLDGARRIAKNLGRRGALWPWSTINGDESNADPYVSTAQYHIVADVAHALHRYWQATGDDDFLFAQGAEMLFETCRLIASIGCFVPNKGNRYCINTVCGPDEYNFPVNNNCYTNLMFKWQLEFAQSVLNRMAQHCPERLAELQKAIGLTEEETAEWKTIAEQMYVPTSETLGIYKQDDQYLDKYPVDMSTLPRNYEFKKDVYLLSLLQMQVSKQADVVQMLFTLSERFTPEQKKANYDFYEPRTTHASSLSPCVHGITAAEIGYTEEALNYWKQSVLMDLDDCKNNTSSGIHLACSGGAWMMLMFGFLGMRTEENRIQFSPRIPKEWDGIETSLIYQGTRFNIKVTPDQTDVTWTAGPALQIQIRDTQKNLSSSEKIFSLAH</sequence>
<evidence type="ECO:0000259" key="6">
    <source>
        <dbReference type="Pfam" id="PF03632"/>
    </source>
</evidence>
<dbReference type="InterPro" id="IPR037018">
    <property type="entry name" value="GH65_N"/>
</dbReference>
<feature type="binding site" evidence="4">
    <location>
        <position position="174"/>
    </location>
    <ligand>
        <name>Mg(2+)</name>
        <dbReference type="ChEBI" id="CHEBI:18420"/>
    </ligand>
</feature>
<organism evidence="9 10">
    <name type="scientific">Tichowtungia aerotolerans</name>
    <dbReference type="NCBI Taxonomy" id="2697043"/>
    <lineage>
        <taxon>Bacteria</taxon>
        <taxon>Pseudomonadati</taxon>
        <taxon>Kiritimatiellota</taxon>
        <taxon>Tichowtungiia</taxon>
        <taxon>Tichowtungiales</taxon>
        <taxon>Tichowtungiaceae</taxon>
        <taxon>Tichowtungia</taxon>
    </lineage>
</organism>
<evidence type="ECO:0000256" key="2">
    <source>
        <dbReference type="PIRSR" id="PIRSR610972-1"/>
    </source>
</evidence>
<name>A0A6P1M767_9BACT</name>
<dbReference type="GO" id="GO:0000287">
    <property type="term" value="F:magnesium ion binding"/>
    <property type="evidence" value="ECO:0007669"/>
    <property type="project" value="InterPro"/>
</dbReference>
<dbReference type="Gene3D" id="1.10.150.240">
    <property type="entry name" value="Putative phosphatase, domain 2"/>
    <property type="match status" value="1"/>
</dbReference>
<dbReference type="GO" id="GO:0030246">
    <property type="term" value="F:carbohydrate binding"/>
    <property type="evidence" value="ECO:0007669"/>
    <property type="project" value="InterPro"/>
</dbReference>
<dbReference type="Pfam" id="PF00702">
    <property type="entry name" value="Hydrolase"/>
    <property type="match status" value="1"/>
</dbReference>
<dbReference type="Gene3D" id="2.60.420.10">
    <property type="entry name" value="Maltose phosphorylase, domain 3"/>
    <property type="match status" value="1"/>
</dbReference>
<dbReference type="InterPro" id="IPR008928">
    <property type="entry name" value="6-hairpin_glycosidase_sf"/>
</dbReference>
<comment type="cofactor">
    <cofactor evidence="4">
        <name>Mg(2+)</name>
        <dbReference type="ChEBI" id="CHEBI:18420"/>
    </cofactor>
    <text evidence="4">Binds 2 magnesium ions per subunit.</text>
</comment>
<dbReference type="SFLD" id="SFLDG01129">
    <property type="entry name" value="C1.5:_HAD__Beta-PGM__Phosphata"/>
    <property type="match status" value="1"/>
</dbReference>
<dbReference type="PANTHER" id="PTHR11051">
    <property type="entry name" value="GLYCOSYL HYDROLASE-RELATED"/>
    <property type="match status" value="1"/>
</dbReference>
<feature type="binding site" evidence="4">
    <location>
        <position position="173"/>
    </location>
    <ligand>
        <name>Mg(2+)</name>
        <dbReference type="ChEBI" id="CHEBI:18420"/>
    </ligand>
</feature>
<feature type="domain" description="Glycoside hydrolase family 65 C-terminal" evidence="7">
    <location>
        <begin position="902"/>
        <end position="960"/>
    </location>
</feature>
<reference evidence="9 10" key="1">
    <citation type="submission" date="2020-01" db="EMBL/GenBank/DDBJ databases">
        <title>Ponticoccus aerotolerans gen. nov., sp. nov., an anaerobic bacterium and proposal of Ponticoccusceae fam. nov., Ponticoccusles ord. nov. and Ponticoccuse classis nov. in the phylum Kiritimatiellaeota.</title>
        <authorList>
            <person name="Zhou L.Y."/>
            <person name="Du Z.J."/>
        </authorList>
    </citation>
    <scope>NUCLEOTIDE SEQUENCE [LARGE SCALE GENOMIC DNA]</scope>
    <source>
        <strain evidence="9 10">S-5007</strain>
    </source>
</reference>
<feature type="binding site" evidence="3">
    <location>
        <position position="149"/>
    </location>
    <ligand>
        <name>substrate</name>
    </ligand>
</feature>
<accession>A0A6P1M767</accession>
<comment type="similarity">
    <text evidence="1">Belongs to the HAD-like hydrolase superfamily. CbbY/CbbZ/Gph/YieH family.</text>
</comment>
<dbReference type="InterPro" id="IPR005195">
    <property type="entry name" value="Glyco_hydro_65_M"/>
</dbReference>
<evidence type="ECO:0000313" key="10">
    <source>
        <dbReference type="Proteomes" id="UP000464954"/>
    </source>
</evidence>
<evidence type="ECO:0000259" key="8">
    <source>
        <dbReference type="Pfam" id="PF03636"/>
    </source>
</evidence>
<keyword evidence="9" id="KW-0413">Isomerase</keyword>
<dbReference type="InterPro" id="IPR006439">
    <property type="entry name" value="HAD-SF_hydro_IA"/>
</dbReference>
<dbReference type="Pfam" id="PF03632">
    <property type="entry name" value="Glyco_hydro_65m"/>
    <property type="match status" value="1"/>
</dbReference>
<dbReference type="SFLD" id="SFLDG01135">
    <property type="entry name" value="C1.5.6:_HAD__Beta-PGM__Phospha"/>
    <property type="match status" value="1"/>
</dbReference>
<evidence type="ECO:0000256" key="4">
    <source>
        <dbReference type="PIRSR" id="PIRSR610972-3"/>
    </source>
</evidence>
<feature type="active site" description="Nucleophile" evidence="2">
    <location>
        <position position="13"/>
    </location>
</feature>
<dbReference type="InterPro" id="IPR005196">
    <property type="entry name" value="Glyco_hydro_65_N"/>
</dbReference>
<evidence type="ECO:0000313" key="9">
    <source>
        <dbReference type="EMBL" id="QHI68028.1"/>
    </source>
</evidence>
<dbReference type="InterPro" id="IPR023198">
    <property type="entry name" value="PGP-like_dom2"/>
</dbReference>
<dbReference type="GO" id="GO:0008801">
    <property type="term" value="F:beta-phosphoglucomutase activity"/>
    <property type="evidence" value="ECO:0007669"/>
    <property type="project" value="UniProtKB-EC"/>
</dbReference>
<dbReference type="CDD" id="cd02598">
    <property type="entry name" value="HAD_BPGM"/>
    <property type="match status" value="1"/>
</dbReference>
<dbReference type="InterPro" id="IPR010972">
    <property type="entry name" value="Beta-PGM"/>
</dbReference>
<evidence type="ECO:0000256" key="5">
    <source>
        <dbReference type="PIRSR" id="PIRSR610972-4"/>
    </source>
</evidence>
<protein>
    <submittedName>
        <fullName evidence="9">Beta-phosphoglucomutase</fullName>
        <ecNumber evidence="9">5.4.2.6</ecNumber>
    </submittedName>
</protein>
<dbReference type="NCBIfam" id="TIGR02009">
    <property type="entry name" value="PGMB-YQAB-SF"/>
    <property type="match status" value="1"/>
</dbReference>
<dbReference type="Gene3D" id="2.70.98.40">
    <property type="entry name" value="Glycoside hydrolase, family 65, N-terminal domain"/>
    <property type="match status" value="1"/>
</dbReference>